<feature type="transmembrane region" description="Helical" evidence="1">
    <location>
        <begin position="158"/>
        <end position="176"/>
    </location>
</feature>
<feature type="transmembrane region" description="Helical" evidence="1">
    <location>
        <begin position="73"/>
        <end position="94"/>
    </location>
</feature>
<comment type="caution">
    <text evidence="2">The sequence shown here is derived from an EMBL/GenBank/DDBJ whole genome shotgun (WGS) entry which is preliminary data.</text>
</comment>
<proteinExistence type="predicted"/>
<evidence type="ECO:0000313" key="2">
    <source>
        <dbReference type="EMBL" id="MEQ2411650.1"/>
    </source>
</evidence>
<gene>
    <name evidence="2" type="ORF">AAAX94_01105</name>
</gene>
<keyword evidence="1" id="KW-1133">Transmembrane helix</keyword>
<feature type="transmembrane region" description="Helical" evidence="1">
    <location>
        <begin position="115"/>
        <end position="138"/>
    </location>
</feature>
<evidence type="ECO:0008006" key="4">
    <source>
        <dbReference type="Google" id="ProtNLM"/>
    </source>
</evidence>
<keyword evidence="3" id="KW-1185">Reference proteome</keyword>
<keyword evidence="1" id="KW-0472">Membrane</keyword>
<protein>
    <recommendedName>
        <fullName evidence="4">DUF2975 domain-containing protein</fullName>
    </recommendedName>
</protein>
<dbReference type="RefSeq" id="WP_117850347.1">
    <property type="nucleotide sequence ID" value="NZ_JAOQJM010000019.1"/>
</dbReference>
<organism evidence="2 3">
    <name type="scientific">Blautia acetigignens</name>
    <dbReference type="NCBI Taxonomy" id="2981783"/>
    <lineage>
        <taxon>Bacteria</taxon>
        <taxon>Bacillati</taxon>
        <taxon>Bacillota</taxon>
        <taxon>Clostridia</taxon>
        <taxon>Lachnospirales</taxon>
        <taxon>Lachnospiraceae</taxon>
        <taxon>Blautia</taxon>
    </lineage>
</organism>
<dbReference type="PROSITE" id="PS51257">
    <property type="entry name" value="PROKAR_LIPOPROTEIN"/>
    <property type="match status" value="1"/>
</dbReference>
<dbReference type="EMBL" id="JBBNFW010000070">
    <property type="protein sequence ID" value="MEQ2411650.1"/>
    <property type="molecule type" value="Genomic_DNA"/>
</dbReference>
<feature type="transmembrane region" description="Helical" evidence="1">
    <location>
        <begin position="20"/>
        <end position="39"/>
    </location>
</feature>
<evidence type="ECO:0000256" key="1">
    <source>
        <dbReference type="SAM" id="Phobius"/>
    </source>
</evidence>
<evidence type="ECO:0000313" key="3">
    <source>
        <dbReference type="Proteomes" id="UP001470752"/>
    </source>
</evidence>
<dbReference type="Proteomes" id="UP001470752">
    <property type="component" value="Unassembled WGS sequence"/>
</dbReference>
<reference evidence="2 3" key="1">
    <citation type="submission" date="2024-04" db="EMBL/GenBank/DDBJ databases">
        <title>Human intestinal bacterial collection.</title>
        <authorList>
            <person name="Pauvert C."/>
            <person name="Hitch T.C.A."/>
            <person name="Clavel T."/>
        </authorList>
    </citation>
    <scope>NUCLEOTIDE SEQUENCE [LARGE SCALE GENOMIC DNA]</scope>
    <source>
        <strain evidence="2 3">CLA-AA-H161</strain>
    </source>
</reference>
<name>A0ABV1CGY5_9FIRM</name>
<sequence length="187" mass="20077">MKSLNTIQKLSKIGKVLSKIAFIFSVIGFCGCIAGLLSLNFGNGRLIKIGGVTLHGLIPEEYGYNIKSITATLSGWLIVCAGEAVLAKFAESYFKNELKAKTPFTLAGAKKLLQLGILTITIPTACAVAGSIAEGIIAGFMKVKQTEAMDMYFDNESSIVLGIMFILGSLLCRYGAEMREHSGEIRQ</sequence>
<keyword evidence="1" id="KW-0812">Transmembrane</keyword>
<accession>A0ABV1CGY5</accession>